<proteinExistence type="predicted"/>
<dbReference type="OrthoDB" id="7165396at2"/>
<dbReference type="AlphaFoldDB" id="D1ATZ5"/>
<sequence length="324" mass="36100">MKVRTDSYDLAGSLGRSRACRSGKREKFMDPTVTCDSQRVAGYPSLGAPIDVFGDCGDPCGRGAIVPRVYRRPRKNAKGKFATAGFKAFCWYIRVTMSLVVLLTSPALLLCVLSRPVAGAEYTWARTVPYSALKRGGRIRLGLMHRLLRPTIRQMYAYMHVLLFNLAAFTLLTYAVSGLVADQHFSFGTSVMWALAPTAILFVVGVVYHYTSWYMKLNDSMPARRAFSLIWRGVASAHDRTDDSAFNLMFREQIRDSMSMSSLARTDKQLLLGVPTALFALGCYIYDRQSGEEDLALNFREAAASSKICGLSVNMKTRLGLFRD</sequence>
<keyword evidence="1" id="KW-1133">Transmembrane helix</keyword>
<feature type="transmembrane region" description="Helical" evidence="1">
    <location>
        <begin position="156"/>
        <end position="179"/>
    </location>
</feature>
<dbReference type="RefSeq" id="WP_012880500.1">
    <property type="nucleotide sequence ID" value="NC_013532.1"/>
</dbReference>
<gene>
    <name evidence="2" type="ordered locus">ACIS_00387</name>
</gene>
<keyword evidence="3" id="KW-1185">Reference proteome</keyword>
<dbReference type="HOGENOM" id="CLU_932688_0_0_5"/>
<dbReference type="EMBL" id="CP001759">
    <property type="protein sequence ID" value="ACZ49023.1"/>
    <property type="molecule type" value="Genomic_DNA"/>
</dbReference>
<evidence type="ECO:0000256" key="1">
    <source>
        <dbReference type="SAM" id="Phobius"/>
    </source>
</evidence>
<dbReference type="STRING" id="574556.ACIS_00387"/>
<feature type="transmembrane region" description="Helical" evidence="1">
    <location>
        <begin position="191"/>
        <end position="211"/>
    </location>
</feature>
<protein>
    <submittedName>
        <fullName evidence="2">Uncharacterized protein</fullName>
    </submittedName>
</protein>
<keyword evidence="1" id="KW-0812">Transmembrane</keyword>
<keyword evidence="1" id="KW-0472">Membrane</keyword>
<dbReference type="KEGG" id="acn:ACIS_00387"/>
<feature type="transmembrane region" description="Helical" evidence="1">
    <location>
        <begin position="91"/>
        <end position="113"/>
    </location>
</feature>
<organism evidence="2 3">
    <name type="scientific">Anaplasma centrale (strain Israel)</name>
    <name type="common">Anaplasma marginale subsp. centrale (strain Israel)</name>
    <dbReference type="NCBI Taxonomy" id="574556"/>
    <lineage>
        <taxon>Bacteria</taxon>
        <taxon>Pseudomonadati</taxon>
        <taxon>Pseudomonadota</taxon>
        <taxon>Alphaproteobacteria</taxon>
        <taxon>Rickettsiales</taxon>
        <taxon>Anaplasmataceae</taxon>
        <taxon>Anaplasma</taxon>
    </lineage>
</organism>
<evidence type="ECO:0000313" key="2">
    <source>
        <dbReference type="EMBL" id="ACZ49023.1"/>
    </source>
</evidence>
<name>D1ATZ5_ANACI</name>
<reference evidence="2 3" key="1">
    <citation type="journal article" date="2010" name="J. Bacteriol.">
        <title>Complete genome sequence of Anaplasma marginale subsp. centrale.</title>
        <authorList>
            <person name="Herndon D.R."/>
            <person name="Palmer G.H."/>
            <person name="Shkap V."/>
            <person name="Knowles D.P. Jr."/>
            <person name="Brayton K.A."/>
        </authorList>
    </citation>
    <scope>NUCLEOTIDE SEQUENCE [LARGE SCALE GENOMIC DNA]</scope>
    <source>
        <strain evidence="2 3">Israel</strain>
    </source>
</reference>
<dbReference type="Proteomes" id="UP000000630">
    <property type="component" value="Chromosome"/>
</dbReference>
<evidence type="ECO:0000313" key="3">
    <source>
        <dbReference type="Proteomes" id="UP000000630"/>
    </source>
</evidence>
<accession>D1ATZ5</accession>